<dbReference type="GO" id="GO:0005886">
    <property type="term" value="C:plasma membrane"/>
    <property type="evidence" value="ECO:0007669"/>
    <property type="project" value="UniProtKB-SubCell"/>
</dbReference>
<dbReference type="PANTHER" id="PTHR10749:SF8">
    <property type="entry name" value="PHOSPHORYLASE B KINASE REGULATORY SUBUNIT BETA"/>
    <property type="match status" value="1"/>
</dbReference>
<evidence type="ECO:0000259" key="7">
    <source>
        <dbReference type="Pfam" id="PF00723"/>
    </source>
</evidence>
<feature type="domain" description="GH15-like" evidence="7">
    <location>
        <begin position="49"/>
        <end position="204"/>
    </location>
</feature>
<keyword evidence="6" id="KW-1003">Cell membrane</keyword>
<keyword evidence="9" id="KW-1185">Reference proteome</keyword>
<dbReference type="SUPFAM" id="SSF48208">
    <property type="entry name" value="Six-hairpin glycosidases"/>
    <property type="match status" value="1"/>
</dbReference>
<evidence type="ECO:0000256" key="5">
    <source>
        <dbReference type="ARBA" id="ARBA00022860"/>
    </source>
</evidence>
<dbReference type="OrthoDB" id="5971574at2759"/>
<dbReference type="GO" id="GO:0005977">
    <property type="term" value="P:glycogen metabolic process"/>
    <property type="evidence" value="ECO:0007669"/>
    <property type="project" value="UniProtKB-UniPathway"/>
</dbReference>
<accession>A0A401NUD7</accession>
<keyword evidence="6" id="KW-0636">Prenylation</keyword>
<keyword evidence="6" id="KW-0119">Carbohydrate metabolism</keyword>
<proteinExistence type="inferred from homology"/>
<dbReference type="OMA" id="LEYCAVK"/>
<evidence type="ECO:0000313" key="9">
    <source>
        <dbReference type="Proteomes" id="UP000288216"/>
    </source>
</evidence>
<organism evidence="8 9">
    <name type="scientific">Scyliorhinus torazame</name>
    <name type="common">Cloudy catshark</name>
    <name type="synonym">Catulus torazame</name>
    <dbReference type="NCBI Taxonomy" id="75743"/>
    <lineage>
        <taxon>Eukaryota</taxon>
        <taxon>Metazoa</taxon>
        <taxon>Chordata</taxon>
        <taxon>Craniata</taxon>
        <taxon>Vertebrata</taxon>
        <taxon>Chondrichthyes</taxon>
        <taxon>Elasmobranchii</taxon>
        <taxon>Galeomorphii</taxon>
        <taxon>Galeoidea</taxon>
        <taxon>Carcharhiniformes</taxon>
        <taxon>Scyliorhinidae</taxon>
        <taxon>Scyliorhinus</taxon>
    </lineage>
</organism>
<keyword evidence="4 6" id="KW-0321">Glycogen metabolism</keyword>
<evidence type="ECO:0000256" key="3">
    <source>
        <dbReference type="ARBA" id="ARBA00007128"/>
    </source>
</evidence>
<evidence type="ECO:0000256" key="6">
    <source>
        <dbReference type="RuleBase" id="RU364123"/>
    </source>
</evidence>
<dbReference type="GO" id="GO:0005516">
    <property type="term" value="F:calmodulin binding"/>
    <property type="evidence" value="ECO:0007669"/>
    <property type="project" value="UniProtKB-KW"/>
</dbReference>
<dbReference type="InterPro" id="IPR008928">
    <property type="entry name" value="6-hairpin_glycosidase_sf"/>
</dbReference>
<keyword evidence="6" id="KW-0449">Lipoprotein</keyword>
<comment type="similarity">
    <text evidence="3 6">Belongs to the phosphorylase b kinase regulatory chain family.</text>
</comment>
<dbReference type="InterPro" id="IPR008734">
    <property type="entry name" value="PHK_A/B_su"/>
</dbReference>
<reference evidence="8 9" key="1">
    <citation type="journal article" date="2018" name="Nat. Ecol. Evol.">
        <title>Shark genomes provide insights into elasmobranch evolution and the origin of vertebrates.</title>
        <authorList>
            <person name="Hara Y"/>
            <person name="Yamaguchi K"/>
            <person name="Onimaru K"/>
            <person name="Kadota M"/>
            <person name="Koyanagi M"/>
            <person name="Keeley SD"/>
            <person name="Tatsumi K"/>
            <person name="Tanaka K"/>
            <person name="Motone F"/>
            <person name="Kageyama Y"/>
            <person name="Nozu R"/>
            <person name="Adachi N"/>
            <person name="Nishimura O"/>
            <person name="Nakagawa R"/>
            <person name="Tanegashima C"/>
            <person name="Kiyatake I"/>
            <person name="Matsumoto R"/>
            <person name="Murakumo K"/>
            <person name="Nishida K"/>
            <person name="Terakita A"/>
            <person name="Kuratani S"/>
            <person name="Sato K"/>
            <person name="Hyodo S Kuraku.S."/>
        </authorList>
    </citation>
    <scope>NUCLEOTIDE SEQUENCE [LARGE SCALE GENOMIC DNA]</scope>
</reference>
<dbReference type="Proteomes" id="UP000288216">
    <property type="component" value="Unassembled WGS sequence"/>
</dbReference>
<comment type="function">
    <text evidence="6">Phosphorylase b kinase catalyzes the phosphorylation of serine in certain substrates, including troponin I.</text>
</comment>
<dbReference type="InterPro" id="IPR011613">
    <property type="entry name" value="GH15-like"/>
</dbReference>
<comment type="subcellular location">
    <subcellularLocation>
        <location evidence="1 6">Cell membrane</location>
        <topology evidence="1 6">Lipid-anchor</topology>
        <orientation evidence="1 6">Cytoplasmic side</orientation>
    </subcellularLocation>
</comment>
<dbReference type="STRING" id="75743.A0A401NUD7"/>
<sequence>MDDMRWMLTDLRARSKRTAREAYSLLDSVYEPAKSVSLTSADQNRWDKLDRYYRNVKSTVLNYQSPATGLFPSKTIGNSNNAKVRDCLYCAASAWAVALAYRRIDDDKGRTHELEYCAVKCMRGILYCYMRQADKVENFKQHSNPSNCLHSVFNVHTGDEVLSNESYGHLQIDAVSLFLLYLVEMISSGLQIIYNTDESVFQKNLSIDYYQAADAVNTPTSCLFWAQVESATQEVPQA</sequence>
<protein>
    <recommendedName>
        <fullName evidence="6">Phosphorylase b kinase regulatory subunit</fullName>
    </recommendedName>
</protein>
<dbReference type="AlphaFoldDB" id="A0A401NUD7"/>
<dbReference type="Pfam" id="PF00723">
    <property type="entry name" value="Glyco_hydro_15"/>
    <property type="match status" value="1"/>
</dbReference>
<evidence type="ECO:0000256" key="2">
    <source>
        <dbReference type="ARBA" id="ARBA00005131"/>
    </source>
</evidence>
<evidence type="ECO:0000256" key="4">
    <source>
        <dbReference type="ARBA" id="ARBA00022600"/>
    </source>
</evidence>
<comment type="pathway">
    <text evidence="2 6">Glycan biosynthesis; glycogen metabolism.</text>
</comment>
<keyword evidence="6" id="KW-0472">Membrane</keyword>
<evidence type="ECO:0000256" key="1">
    <source>
        <dbReference type="ARBA" id="ARBA00004342"/>
    </source>
</evidence>
<name>A0A401NUD7_SCYTO</name>
<dbReference type="GO" id="GO:0005964">
    <property type="term" value="C:phosphorylase kinase complex"/>
    <property type="evidence" value="ECO:0007669"/>
    <property type="project" value="TreeGrafter"/>
</dbReference>
<evidence type="ECO:0000313" key="8">
    <source>
        <dbReference type="EMBL" id="GCB64513.1"/>
    </source>
</evidence>
<keyword evidence="5 6" id="KW-0112">Calmodulin-binding</keyword>
<dbReference type="PANTHER" id="PTHR10749">
    <property type="entry name" value="PHOSPHORYLASE B KINASE REGULATORY SUBUNIT"/>
    <property type="match status" value="1"/>
</dbReference>
<dbReference type="EMBL" id="BFAA01001375">
    <property type="protein sequence ID" value="GCB64513.1"/>
    <property type="molecule type" value="Genomic_DNA"/>
</dbReference>
<comment type="caution">
    <text evidence="8">The sequence shown here is derived from an EMBL/GenBank/DDBJ whole genome shotgun (WGS) entry which is preliminary data.</text>
</comment>
<gene>
    <name evidence="8" type="ORF">scyTo_0004620</name>
</gene>
<dbReference type="UniPathway" id="UPA00163"/>